<dbReference type="OrthoDB" id="6141606at2759"/>
<dbReference type="InterPro" id="IPR001073">
    <property type="entry name" value="C1q_dom"/>
</dbReference>
<keyword evidence="1" id="KW-0732">Signal</keyword>
<keyword evidence="4" id="KW-1185">Reference proteome</keyword>
<evidence type="ECO:0000259" key="2">
    <source>
        <dbReference type="Pfam" id="PF00386"/>
    </source>
</evidence>
<evidence type="ECO:0000256" key="1">
    <source>
        <dbReference type="SAM" id="SignalP"/>
    </source>
</evidence>
<comment type="caution">
    <text evidence="3">The sequence shown here is derived from an EMBL/GenBank/DDBJ whole genome shotgun (WGS) entry which is preliminary data.</text>
</comment>
<dbReference type="Gene3D" id="2.60.120.40">
    <property type="match status" value="1"/>
</dbReference>
<gene>
    <name evidence="3" type="ORF">DPMN_141743</name>
</gene>
<reference evidence="3" key="2">
    <citation type="submission" date="2020-11" db="EMBL/GenBank/DDBJ databases">
        <authorList>
            <person name="McCartney M.A."/>
            <person name="Auch B."/>
            <person name="Kono T."/>
            <person name="Mallez S."/>
            <person name="Becker A."/>
            <person name="Gohl D.M."/>
            <person name="Silverstein K.A.T."/>
            <person name="Koren S."/>
            <person name="Bechman K.B."/>
            <person name="Herman A."/>
            <person name="Abrahante J.E."/>
            <person name="Garbe J."/>
        </authorList>
    </citation>
    <scope>NUCLEOTIDE SEQUENCE</scope>
    <source>
        <strain evidence="3">Duluth1</strain>
        <tissue evidence="3">Whole animal</tissue>
    </source>
</reference>
<dbReference type="AlphaFoldDB" id="A0A9D4JIK8"/>
<evidence type="ECO:0000313" key="3">
    <source>
        <dbReference type="EMBL" id="KAH3813290.1"/>
    </source>
</evidence>
<feature type="chain" id="PRO_5038679951" description="C1q domain-containing protein" evidence="1">
    <location>
        <begin position="25"/>
        <end position="220"/>
    </location>
</feature>
<proteinExistence type="predicted"/>
<evidence type="ECO:0000313" key="4">
    <source>
        <dbReference type="Proteomes" id="UP000828390"/>
    </source>
</evidence>
<sequence>MCKLIMMLQTLFVVHVLIVASVSSSGVENTSTSMGSSKELADVISYLKSSVDSLQLKVNKLESALQRRSVTAGRGRELVYRPTRETNDEIAVYAYLSASKCLGAHQVVVFDHEETDTTFSYNTYTGIFTVPMNGLYAVSVTAGSDFYTYFVGEIVINGIVKGLVLSNSEDIHDRHTGSTTIIFRAMKGDVIFVRRATTSSCTILSDWQSAISSISIWKIN</sequence>
<dbReference type="Proteomes" id="UP000828390">
    <property type="component" value="Unassembled WGS sequence"/>
</dbReference>
<feature type="domain" description="C1q" evidence="2">
    <location>
        <begin position="100"/>
        <end position="198"/>
    </location>
</feature>
<name>A0A9D4JIK8_DREPO</name>
<accession>A0A9D4JIK8</accession>
<reference evidence="3" key="1">
    <citation type="journal article" date="2019" name="bioRxiv">
        <title>The Genome of the Zebra Mussel, Dreissena polymorpha: A Resource for Invasive Species Research.</title>
        <authorList>
            <person name="McCartney M.A."/>
            <person name="Auch B."/>
            <person name="Kono T."/>
            <person name="Mallez S."/>
            <person name="Zhang Y."/>
            <person name="Obille A."/>
            <person name="Becker A."/>
            <person name="Abrahante J.E."/>
            <person name="Garbe J."/>
            <person name="Badalamenti J.P."/>
            <person name="Herman A."/>
            <person name="Mangelson H."/>
            <person name="Liachko I."/>
            <person name="Sullivan S."/>
            <person name="Sone E.D."/>
            <person name="Koren S."/>
            <person name="Silverstein K.A.T."/>
            <person name="Beckman K.B."/>
            <person name="Gohl D.M."/>
        </authorList>
    </citation>
    <scope>NUCLEOTIDE SEQUENCE</scope>
    <source>
        <strain evidence="3">Duluth1</strain>
        <tissue evidence="3">Whole animal</tissue>
    </source>
</reference>
<organism evidence="3 4">
    <name type="scientific">Dreissena polymorpha</name>
    <name type="common">Zebra mussel</name>
    <name type="synonym">Mytilus polymorpha</name>
    <dbReference type="NCBI Taxonomy" id="45954"/>
    <lineage>
        <taxon>Eukaryota</taxon>
        <taxon>Metazoa</taxon>
        <taxon>Spiralia</taxon>
        <taxon>Lophotrochozoa</taxon>
        <taxon>Mollusca</taxon>
        <taxon>Bivalvia</taxon>
        <taxon>Autobranchia</taxon>
        <taxon>Heteroconchia</taxon>
        <taxon>Euheterodonta</taxon>
        <taxon>Imparidentia</taxon>
        <taxon>Neoheterodontei</taxon>
        <taxon>Myida</taxon>
        <taxon>Dreissenoidea</taxon>
        <taxon>Dreissenidae</taxon>
        <taxon>Dreissena</taxon>
    </lineage>
</organism>
<dbReference type="EMBL" id="JAIWYP010000006">
    <property type="protein sequence ID" value="KAH3813290.1"/>
    <property type="molecule type" value="Genomic_DNA"/>
</dbReference>
<protein>
    <recommendedName>
        <fullName evidence="2">C1q domain-containing protein</fullName>
    </recommendedName>
</protein>
<dbReference type="SUPFAM" id="SSF49842">
    <property type="entry name" value="TNF-like"/>
    <property type="match status" value="1"/>
</dbReference>
<dbReference type="Pfam" id="PF00386">
    <property type="entry name" value="C1q"/>
    <property type="match status" value="1"/>
</dbReference>
<feature type="signal peptide" evidence="1">
    <location>
        <begin position="1"/>
        <end position="24"/>
    </location>
</feature>
<dbReference type="InterPro" id="IPR008983">
    <property type="entry name" value="Tumour_necrosis_fac-like_dom"/>
</dbReference>